<evidence type="ECO:0000313" key="2">
    <source>
        <dbReference type="EMBL" id="EMS62330.1"/>
    </source>
</evidence>
<accession>M8AC25</accession>
<gene>
    <name evidence="2" type="ORF">TRIUR3_27129</name>
</gene>
<proteinExistence type="predicted"/>
<evidence type="ECO:0000256" key="1">
    <source>
        <dbReference type="SAM" id="MobiDB-lite"/>
    </source>
</evidence>
<protein>
    <submittedName>
        <fullName evidence="2">Uncharacterized protein</fullName>
    </submittedName>
</protein>
<dbReference type="AlphaFoldDB" id="M8AC25"/>
<organism evidence="2">
    <name type="scientific">Triticum urartu</name>
    <name type="common">Red wild einkorn</name>
    <name type="synonym">Crithodium urartu</name>
    <dbReference type="NCBI Taxonomy" id="4572"/>
    <lineage>
        <taxon>Eukaryota</taxon>
        <taxon>Viridiplantae</taxon>
        <taxon>Streptophyta</taxon>
        <taxon>Embryophyta</taxon>
        <taxon>Tracheophyta</taxon>
        <taxon>Spermatophyta</taxon>
        <taxon>Magnoliopsida</taxon>
        <taxon>Liliopsida</taxon>
        <taxon>Poales</taxon>
        <taxon>Poaceae</taxon>
        <taxon>BOP clade</taxon>
        <taxon>Pooideae</taxon>
        <taxon>Triticodae</taxon>
        <taxon>Triticeae</taxon>
        <taxon>Triticinae</taxon>
        <taxon>Triticum</taxon>
    </lineage>
</organism>
<feature type="region of interest" description="Disordered" evidence="1">
    <location>
        <begin position="80"/>
        <end position="137"/>
    </location>
</feature>
<dbReference type="EMBL" id="KD083806">
    <property type="protein sequence ID" value="EMS62330.1"/>
    <property type="molecule type" value="Genomic_DNA"/>
</dbReference>
<sequence length="137" mass="14721">MDTPCPAAATGWYTGQGSSPVIVALRVPLTEEGAWRQQRVATKRASQAAYEVREKACCWEQPRPWRGGYRTVVELGARRAQRQSRRGGGLLQGHMDDDGVGAVRRGGDGAGDDVQKDGEVELREGACAAEEGPQRAG</sequence>
<feature type="compositionally biased region" description="Basic and acidic residues" evidence="1">
    <location>
        <begin position="113"/>
        <end position="124"/>
    </location>
</feature>
<name>M8AC25_TRIUA</name>
<reference evidence="2" key="1">
    <citation type="journal article" date="2013" name="Nature">
        <title>Draft genome of the wheat A-genome progenitor Triticum urartu.</title>
        <authorList>
            <person name="Ling H.Q."/>
            <person name="Zhao S."/>
            <person name="Liu D."/>
            <person name="Wang J."/>
            <person name="Sun H."/>
            <person name="Zhang C."/>
            <person name="Fan H."/>
            <person name="Li D."/>
            <person name="Dong L."/>
            <person name="Tao Y."/>
            <person name="Gao C."/>
            <person name="Wu H."/>
            <person name="Li Y."/>
            <person name="Cui Y."/>
            <person name="Guo X."/>
            <person name="Zheng S."/>
            <person name="Wang B."/>
            <person name="Yu K."/>
            <person name="Liang Q."/>
            <person name="Yang W."/>
            <person name="Lou X."/>
            <person name="Chen J."/>
            <person name="Feng M."/>
            <person name="Jian J."/>
            <person name="Zhang X."/>
            <person name="Luo G."/>
            <person name="Jiang Y."/>
            <person name="Liu J."/>
            <person name="Wang Z."/>
            <person name="Sha Y."/>
            <person name="Zhang B."/>
            <person name="Wu H."/>
            <person name="Tang D."/>
            <person name="Shen Q."/>
            <person name="Xue P."/>
            <person name="Zou S."/>
            <person name="Wang X."/>
            <person name="Liu X."/>
            <person name="Wang F."/>
            <person name="Yang Y."/>
            <person name="An X."/>
            <person name="Dong Z."/>
            <person name="Zhang K."/>
            <person name="Zhang X."/>
            <person name="Luo M.C."/>
            <person name="Dvorak J."/>
            <person name="Tong Y."/>
            <person name="Wang J."/>
            <person name="Yang H."/>
            <person name="Li Z."/>
            <person name="Wang D."/>
            <person name="Zhang A."/>
            <person name="Wang J."/>
        </authorList>
    </citation>
    <scope>NUCLEOTIDE SEQUENCE</scope>
</reference>